<keyword evidence="1" id="KW-0805">Transcription regulation</keyword>
<dbReference type="Pfam" id="PF12833">
    <property type="entry name" value="HTH_18"/>
    <property type="match status" value="1"/>
</dbReference>
<dbReference type="EMBL" id="JACIDZ010000013">
    <property type="protein sequence ID" value="MBB4123663.1"/>
    <property type="molecule type" value="Genomic_DNA"/>
</dbReference>
<evidence type="ECO:0000259" key="4">
    <source>
        <dbReference type="PROSITE" id="PS01124"/>
    </source>
</evidence>
<evidence type="ECO:0000313" key="5">
    <source>
        <dbReference type="EMBL" id="MBB4123663.1"/>
    </source>
</evidence>
<dbReference type="InterPro" id="IPR009057">
    <property type="entry name" value="Homeodomain-like_sf"/>
</dbReference>
<dbReference type="Gene3D" id="1.10.10.60">
    <property type="entry name" value="Homeodomain-like"/>
    <property type="match status" value="1"/>
</dbReference>
<evidence type="ECO:0000256" key="1">
    <source>
        <dbReference type="ARBA" id="ARBA00023015"/>
    </source>
</evidence>
<gene>
    <name evidence="5" type="ORF">GGR30_003611</name>
</gene>
<dbReference type="PROSITE" id="PS01124">
    <property type="entry name" value="HTH_ARAC_FAMILY_2"/>
    <property type="match status" value="1"/>
</dbReference>
<reference evidence="5 6" key="1">
    <citation type="submission" date="2020-08" db="EMBL/GenBank/DDBJ databases">
        <title>Genomic Encyclopedia of Type Strains, Phase IV (KMG-IV): sequencing the most valuable type-strain genomes for metagenomic binning, comparative biology and taxonomic classification.</title>
        <authorList>
            <person name="Goeker M."/>
        </authorList>
    </citation>
    <scope>NUCLEOTIDE SEQUENCE [LARGE SCALE GENOMIC DNA]</scope>
    <source>
        <strain evidence="5 6">DSM 28101</strain>
    </source>
</reference>
<dbReference type="Proteomes" id="UP000530571">
    <property type="component" value="Unassembled WGS sequence"/>
</dbReference>
<dbReference type="GO" id="GO:0003700">
    <property type="term" value="F:DNA-binding transcription factor activity"/>
    <property type="evidence" value="ECO:0007669"/>
    <property type="project" value="InterPro"/>
</dbReference>
<evidence type="ECO:0000256" key="3">
    <source>
        <dbReference type="ARBA" id="ARBA00023163"/>
    </source>
</evidence>
<name>A0A7W6KLU0_9HYPH</name>
<protein>
    <submittedName>
        <fullName evidence="5">LacI family transcriptional regulator</fullName>
    </submittedName>
</protein>
<accession>A0A7W6KLU0</accession>
<dbReference type="InterPro" id="IPR018060">
    <property type="entry name" value="HTH_AraC"/>
</dbReference>
<dbReference type="SUPFAM" id="SSF53822">
    <property type="entry name" value="Periplasmic binding protein-like I"/>
    <property type="match status" value="1"/>
</dbReference>
<keyword evidence="3" id="KW-0804">Transcription</keyword>
<comment type="caution">
    <text evidence="5">The sequence shown here is derived from an EMBL/GenBank/DDBJ whole genome shotgun (WGS) entry which is preliminary data.</text>
</comment>
<dbReference type="GO" id="GO:0000976">
    <property type="term" value="F:transcription cis-regulatory region binding"/>
    <property type="evidence" value="ECO:0007669"/>
    <property type="project" value="TreeGrafter"/>
</dbReference>
<sequence length="392" mass="45167">MDERNIALIIETSNSYARGILHGIHEYARTRRGWTLYLTEHGRHEIDESFVGNWKFDGVIARIETDQMARIIKAMNVPTVDVSAARLIEGIPWVETDDEAITHLALNHLRDCGLQNFAFFGDPFYNWSIWRQHAFERILGHPDIIRSRIYNLPKRKEPRVRWWTQREPIRAWLNALPKPVGIFACYDACGQQLVEICRYYGFMVPEDIAIVGVDNDELLCEITTPTMSSIIPNSLAAGAYAAEILDRLMLGEKLSGRKHSVEPLGVRKRVSTDMLTVRDRHVAEAIAFIRKNAHKNIRVEDILDIVPLSRRVLEARFRKALDRTPHQEILRVRTNAVRELLLETDMSLSEISEALGIQHPEYLSVFFKKETGLTPREYREQVKGRALPKLPD</sequence>
<dbReference type="AlphaFoldDB" id="A0A7W6KLU0"/>
<dbReference type="SMART" id="SM00342">
    <property type="entry name" value="HTH_ARAC"/>
    <property type="match status" value="1"/>
</dbReference>
<dbReference type="CDD" id="cd01543">
    <property type="entry name" value="PBP1_XylR"/>
    <property type="match status" value="1"/>
</dbReference>
<dbReference type="PANTHER" id="PTHR30146">
    <property type="entry name" value="LACI-RELATED TRANSCRIPTIONAL REPRESSOR"/>
    <property type="match status" value="1"/>
</dbReference>
<organism evidence="5 6">
    <name type="scientific">Martelella radicis</name>
    <dbReference type="NCBI Taxonomy" id="1397476"/>
    <lineage>
        <taxon>Bacteria</taxon>
        <taxon>Pseudomonadati</taxon>
        <taxon>Pseudomonadota</taxon>
        <taxon>Alphaproteobacteria</taxon>
        <taxon>Hyphomicrobiales</taxon>
        <taxon>Aurantimonadaceae</taxon>
        <taxon>Martelella</taxon>
    </lineage>
</organism>
<dbReference type="RefSeq" id="WP_183488985.1">
    <property type="nucleotide sequence ID" value="NZ_JACIDZ010000013.1"/>
</dbReference>
<dbReference type="SUPFAM" id="SSF46689">
    <property type="entry name" value="Homeodomain-like"/>
    <property type="match status" value="1"/>
</dbReference>
<dbReference type="Pfam" id="PF22177">
    <property type="entry name" value="PBP1_XylR"/>
    <property type="match status" value="1"/>
</dbReference>
<dbReference type="Pfam" id="PF13377">
    <property type="entry name" value="Peripla_BP_3"/>
    <property type="match status" value="1"/>
</dbReference>
<keyword evidence="6" id="KW-1185">Reference proteome</keyword>
<feature type="domain" description="HTH araC/xylS-type" evidence="4">
    <location>
        <begin position="283"/>
        <end position="381"/>
    </location>
</feature>
<dbReference type="InterPro" id="IPR054031">
    <property type="entry name" value="XylR_PBP1"/>
</dbReference>
<dbReference type="InterPro" id="IPR046335">
    <property type="entry name" value="LacI/GalR-like_sensor"/>
</dbReference>
<dbReference type="PANTHER" id="PTHR30146:SF24">
    <property type="entry name" value="XYLOSE OPERON REGULATORY PROTEIN"/>
    <property type="match status" value="1"/>
</dbReference>
<dbReference type="InterPro" id="IPR028082">
    <property type="entry name" value="Peripla_BP_I"/>
</dbReference>
<keyword evidence="2" id="KW-0238">DNA-binding</keyword>
<proteinExistence type="predicted"/>
<evidence type="ECO:0000256" key="2">
    <source>
        <dbReference type="ARBA" id="ARBA00023125"/>
    </source>
</evidence>
<dbReference type="Gene3D" id="3.40.50.2300">
    <property type="match status" value="2"/>
</dbReference>
<evidence type="ECO:0000313" key="6">
    <source>
        <dbReference type="Proteomes" id="UP000530571"/>
    </source>
</evidence>